<feature type="domain" description="Transcription regulator TrmB N-terminal" evidence="1">
    <location>
        <begin position="11"/>
        <end position="79"/>
    </location>
</feature>
<evidence type="ECO:0000313" key="3">
    <source>
        <dbReference type="EMBL" id="MBV7274283.1"/>
    </source>
</evidence>
<evidence type="ECO:0000313" key="4">
    <source>
        <dbReference type="Proteomes" id="UP000694308"/>
    </source>
</evidence>
<dbReference type="CDD" id="cd09124">
    <property type="entry name" value="PLDc_like_TrmB_middle"/>
    <property type="match status" value="1"/>
</dbReference>
<reference evidence="3" key="1">
    <citation type="submission" date="2020-12" db="EMBL/GenBank/DDBJ databases">
        <title>Clostridium thailandense sp. nov., a novel acetogenic bacterium isolated from peat land soil in Thailand.</title>
        <authorList>
            <person name="Chaikitkaew S."/>
            <person name="Birkeland N.K."/>
        </authorList>
    </citation>
    <scope>NUCLEOTIDE SEQUENCE</scope>
    <source>
        <strain evidence="3">PL3</strain>
    </source>
</reference>
<evidence type="ECO:0000259" key="1">
    <source>
        <dbReference type="Pfam" id="PF01978"/>
    </source>
</evidence>
<dbReference type="InterPro" id="IPR002831">
    <property type="entry name" value="Tscrpt_reg_TrmB_N"/>
</dbReference>
<gene>
    <name evidence="3" type="ORF">I6U48_15365</name>
</gene>
<name>A0A949TXD7_9CLOT</name>
<dbReference type="EMBL" id="JAEEGC010000072">
    <property type="protein sequence ID" value="MBV7274283.1"/>
    <property type="molecule type" value="Genomic_DNA"/>
</dbReference>
<dbReference type="InterPro" id="IPR021586">
    <property type="entry name" value="Tscrpt_reg_TrmB_C"/>
</dbReference>
<organism evidence="3 4">
    <name type="scientific">Clostridium thailandense</name>
    <dbReference type="NCBI Taxonomy" id="2794346"/>
    <lineage>
        <taxon>Bacteria</taxon>
        <taxon>Bacillati</taxon>
        <taxon>Bacillota</taxon>
        <taxon>Clostridia</taxon>
        <taxon>Eubacteriales</taxon>
        <taxon>Clostridiaceae</taxon>
        <taxon>Clostridium</taxon>
    </lineage>
</organism>
<comment type="caution">
    <text evidence="3">The sequence shown here is derived from an EMBL/GenBank/DDBJ whole genome shotgun (WGS) entry which is preliminary data.</text>
</comment>
<feature type="domain" description="Transcription regulator TrmB C-terminal" evidence="2">
    <location>
        <begin position="113"/>
        <end position="226"/>
    </location>
</feature>
<keyword evidence="4" id="KW-1185">Reference proteome</keyword>
<dbReference type="PANTHER" id="PTHR34293">
    <property type="entry name" value="HTH-TYPE TRANSCRIPTIONAL REGULATOR TRMBL2"/>
    <property type="match status" value="1"/>
</dbReference>
<dbReference type="AlphaFoldDB" id="A0A949TXD7"/>
<dbReference type="RefSeq" id="WP_218321347.1">
    <property type="nucleotide sequence ID" value="NZ_JAEEGC010000072.1"/>
</dbReference>
<dbReference type="Proteomes" id="UP000694308">
    <property type="component" value="Unassembled WGS sequence"/>
</dbReference>
<dbReference type="PANTHER" id="PTHR34293:SF1">
    <property type="entry name" value="HTH-TYPE TRANSCRIPTIONAL REGULATOR TRMBL2"/>
    <property type="match status" value="1"/>
</dbReference>
<sequence length="277" mass="32567">MNSNASIIEDMKSLGLSEYEVKAYLKLLGQYPVNGYILSKESGIPRSRIYEVLDSLKNKQLVFEQNDGKNTLYYPLEPELLINRLKKSFDNKLSNIEEYTKNIYSEEKSDSKLIVIKGRESIIDFLNLLISDAKKRISLSIWEEEINDIRRALKDAIDRGVVVKGIYFGRINSFEELVSHRRIERYLSEKKERYMTVTIDGIHVLYGVISRNEESKVTWIKDAGFVDMSEDYISHDLMVNLYSNKLEENERQEYENFMDNARKEYFGYTDEEFNSFK</sequence>
<evidence type="ECO:0000259" key="2">
    <source>
        <dbReference type="Pfam" id="PF11495"/>
    </source>
</evidence>
<dbReference type="InterPro" id="IPR051797">
    <property type="entry name" value="TrmB-like"/>
</dbReference>
<proteinExistence type="predicted"/>
<accession>A0A949TXD7</accession>
<protein>
    <submittedName>
        <fullName evidence="3">TrmB family transcriptional regulator</fullName>
    </submittedName>
</protein>
<dbReference type="Pfam" id="PF11495">
    <property type="entry name" value="Regulator_TrmB"/>
    <property type="match status" value="1"/>
</dbReference>
<dbReference type="Pfam" id="PF01978">
    <property type="entry name" value="TrmB"/>
    <property type="match status" value="1"/>
</dbReference>